<proteinExistence type="predicted"/>
<feature type="region of interest" description="Disordered" evidence="1">
    <location>
        <begin position="200"/>
        <end position="336"/>
    </location>
</feature>
<feature type="region of interest" description="Disordered" evidence="1">
    <location>
        <begin position="68"/>
        <end position="92"/>
    </location>
</feature>
<feature type="compositionally biased region" description="Basic and acidic residues" evidence="1">
    <location>
        <begin position="313"/>
        <end position="325"/>
    </location>
</feature>
<dbReference type="AlphaFoldDB" id="A0A7S0X958"/>
<evidence type="ECO:0000313" key="2">
    <source>
        <dbReference type="EMBL" id="CAD8709321.1"/>
    </source>
</evidence>
<reference evidence="2" key="1">
    <citation type="submission" date="2021-01" db="EMBL/GenBank/DDBJ databases">
        <authorList>
            <person name="Corre E."/>
            <person name="Pelletier E."/>
            <person name="Niang G."/>
            <person name="Scheremetjew M."/>
            <person name="Finn R."/>
            <person name="Kale V."/>
            <person name="Holt S."/>
            <person name="Cochrane G."/>
            <person name="Meng A."/>
            <person name="Brown T."/>
            <person name="Cohen L."/>
        </authorList>
    </citation>
    <scope>NUCLEOTIDE SEQUENCE</scope>
    <source>
        <strain evidence="2">SL-175</strain>
    </source>
</reference>
<protein>
    <submittedName>
        <fullName evidence="2">Uncharacterized protein</fullName>
    </submittedName>
</protein>
<organism evidence="2">
    <name type="scientific">Mantoniella antarctica</name>
    <dbReference type="NCBI Taxonomy" id="81844"/>
    <lineage>
        <taxon>Eukaryota</taxon>
        <taxon>Viridiplantae</taxon>
        <taxon>Chlorophyta</taxon>
        <taxon>Mamiellophyceae</taxon>
        <taxon>Mamiellales</taxon>
        <taxon>Mamiellaceae</taxon>
        <taxon>Mantoniella</taxon>
    </lineage>
</organism>
<feature type="compositionally biased region" description="Low complexity" evidence="1">
    <location>
        <begin position="240"/>
        <end position="249"/>
    </location>
</feature>
<feature type="region of interest" description="Disordered" evidence="1">
    <location>
        <begin position="123"/>
        <end position="147"/>
    </location>
</feature>
<gene>
    <name evidence="2" type="ORF">MANT1106_LOCUS12004</name>
</gene>
<dbReference type="EMBL" id="HBFC01019992">
    <property type="protein sequence ID" value="CAD8709321.1"/>
    <property type="molecule type" value="Transcribed_RNA"/>
</dbReference>
<feature type="compositionally biased region" description="Basic residues" evidence="1">
    <location>
        <begin position="269"/>
        <end position="282"/>
    </location>
</feature>
<accession>A0A7S0X958</accession>
<name>A0A7S0X958_9CHLO</name>
<sequence length="336" mass="35683">MSIWWRAVDGAAAAANIKRWWLAAASSPFSPSSSGWTAQVATRASVHAERASTRQLAVGVAAGLGTPWEGGATVSSSSSPSSSLQRRTDSSHRLGDLGMRESWVAGTAAPLVSIIRARYTTASAGTDEGPRRWTEGAGSRAPPTSPNLLKAWHDALAGTEEPRAIYNILTEAAGGRITEAAAEETVNAAGQDAAERVATEELTSERLHGQTQAARTEGETLHTRKLTQAQAGVETDAEEGTGFADTTTTEADEQTPEVNQMEVKGPPQRGRKRGGRRLRSTSRTKEESPKTQRQTQAEAEEEEDDEASGDAEGGGRRGLTADEWAHAISQPGWSKR</sequence>
<evidence type="ECO:0000256" key="1">
    <source>
        <dbReference type="SAM" id="MobiDB-lite"/>
    </source>
</evidence>
<feature type="compositionally biased region" description="Acidic residues" evidence="1">
    <location>
        <begin position="298"/>
        <end position="309"/>
    </location>
</feature>